<name>A0A1C5GEH7_MICEH</name>
<dbReference type="EMBL" id="LT607733">
    <property type="protein sequence ID" value="SCG18210.1"/>
    <property type="molecule type" value="Genomic_DNA"/>
</dbReference>
<evidence type="ECO:0000256" key="1">
    <source>
        <dbReference type="SAM" id="MobiDB-lite"/>
    </source>
</evidence>
<evidence type="ECO:0000313" key="3">
    <source>
        <dbReference type="Proteomes" id="UP000198251"/>
    </source>
</evidence>
<dbReference type="GeneID" id="95804243"/>
<sequence length="381" mass="41304">MARTDSTGSTWRYRWVHRQNERRRREFRSADKAWRRRDDELRRLRTLAEEFQGSAEAGAGLPLELAPDEVVFWVLPAAQLVEVRHTTVLPAPDLTVAPAAAPPRPRRPDGVRIADAGMAVITNRRLVLLGGRGRRDWSYGRMTGLAHDPHAPVTLMQVLDRRRTSGLMLPADVAADFRFKLTLAFADAIEQRGAVLDQLDEAIAEHAQLKPFRPQIATPAQARHFAFVPGGRRTVAVAAGIALLVPAALLDTDPSDPTGSEVAVAATPAPSTAAPPVVLPAAPAKAPPAVSKPRRGSTAATPTPAREPRCGAPANPMGYDFCGGERIRRPAVEVCDWFDCVPEFWAGRGHLVQCGDGSVSLTGGRRDACAAHDGVRRTVWR</sequence>
<proteinExistence type="predicted"/>
<evidence type="ECO:0000313" key="2">
    <source>
        <dbReference type="EMBL" id="SCG18210.1"/>
    </source>
</evidence>
<dbReference type="Proteomes" id="UP000198251">
    <property type="component" value="Chromosome I"/>
</dbReference>
<dbReference type="RefSeq" id="WP_089001851.1">
    <property type="nucleotide sequence ID" value="NZ_LT607733.1"/>
</dbReference>
<organism evidence="2 3">
    <name type="scientific">Micromonospora echinofusca</name>
    <dbReference type="NCBI Taxonomy" id="47858"/>
    <lineage>
        <taxon>Bacteria</taxon>
        <taxon>Bacillati</taxon>
        <taxon>Actinomycetota</taxon>
        <taxon>Actinomycetes</taxon>
        <taxon>Micromonosporales</taxon>
        <taxon>Micromonosporaceae</taxon>
        <taxon>Micromonospora</taxon>
    </lineage>
</organism>
<accession>A0A1C5GEH7</accession>
<protein>
    <submittedName>
        <fullName evidence="2">Uncharacterized protein</fullName>
    </submittedName>
</protein>
<feature type="compositionally biased region" description="Low complexity" evidence="1">
    <location>
        <begin position="262"/>
        <end position="291"/>
    </location>
</feature>
<feature type="region of interest" description="Disordered" evidence="1">
    <location>
        <begin position="255"/>
        <end position="312"/>
    </location>
</feature>
<dbReference type="AlphaFoldDB" id="A0A1C5GEH7"/>
<gene>
    <name evidence="2" type="ORF">GA0070610_4549</name>
</gene>
<reference evidence="2 3" key="1">
    <citation type="submission" date="2016-06" db="EMBL/GenBank/DDBJ databases">
        <authorList>
            <person name="Kjaerup R.B."/>
            <person name="Dalgaard T.S."/>
            <person name="Juul-Madsen H.R."/>
        </authorList>
    </citation>
    <scope>NUCLEOTIDE SEQUENCE [LARGE SCALE GENOMIC DNA]</scope>
    <source>
        <strain evidence="2 3">DSM 43913</strain>
    </source>
</reference>
<keyword evidence="3" id="KW-1185">Reference proteome</keyword>